<dbReference type="Proteomes" id="UP000199568">
    <property type="component" value="Unassembled WGS sequence"/>
</dbReference>
<evidence type="ECO:0000256" key="4">
    <source>
        <dbReference type="ARBA" id="ARBA00022989"/>
    </source>
</evidence>
<evidence type="ECO:0000256" key="2">
    <source>
        <dbReference type="ARBA" id="ARBA00022475"/>
    </source>
</evidence>
<dbReference type="RefSeq" id="WP_090446931.1">
    <property type="nucleotide sequence ID" value="NZ_FOHU01000035.1"/>
</dbReference>
<dbReference type="OrthoDB" id="9812980at2"/>
<evidence type="ECO:0000256" key="6">
    <source>
        <dbReference type="RuleBase" id="RU366058"/>
    </source>
</evidence>
<keyword evidence="9" id="KW-1185">Reference proteome</keyword>
<evidence type="ECO:0000313" key="8">
    <source>
        <dbReference type="EMBL" id="SET79547.1"/>
    </source>
</evidence>
<dbReference type="AlphaFoldDB" id="A0A1I0H713"/>
<evidence type="ECO:0000313" key="9">
    <source>
        <dbReference type="Proteomes" id="UP000199568"/>
    </source>
</evidence>
<keyword evidence="2 6" id="KW-1003">Cell membrane</keyword>
<dbReference type="GO" id="GO:0005886">
    <property type="term" value="C:plasma membrane"/>
    <property type="evidence" value="ECO:0007669"/>
    <property type="project" value="UniProtKB-SubCell"/>
</dbReference>
<accession>A0A1I0H713</accession>
<protein>
    <recommendedName>
        <fullName evidence="6">TVP38/TMEM64 family membrane protein</fullName>
    </recommendedName>
</protein>
<dbReference type="InterPro" id="IPR015414">
    <property type="entry name" value="TMEM64"/>
</dbReference>
<dbReference type="Pfam" id="PF09335">
    <property type="entry name" value="VTT_dom"/>
    <property type="match status" value="1"/>
</dbReference>
<keyword evidence="4 6" id="KW-1133">Transmembrane helix</keyword>
<proteinExistence type="inferred from homology"/>
<dbReference type="PANTHER" id="PTHR12677:SF59">
    <property type="entry name" value="GOLGI APPARATUS MEMBRANE PROTEIN TVP38-RELATED"/>
    <property type="match status" value="1"/>
</dbReference>
<reference evidence="8 9" key="1">
    <citation type="submission" date="2016-10" db="EMBL/GenBank/DDBJ databases">
        <authorList>
            <person name="de Groot N.N."/>
        </authorList>
    </citation>
    <scope>NUCLEOTIDE SEQUENCE [LARGE SCALE GENOMIC DNA]</scope>
    <source>
        <strain evidence="8 9">DSM 18979</strain>
    </source>
</reference>
<feature type="transmembrane region" description="Helical" evidence="6">
    <location>
        <begin position="51"/>
        <end position="78"/>
    </location>
</feature>
<evidence type="ECO:0000256" key="3">
    <source>
        <dbReference type="ARBA" id="ARBA00022692"/>
    </source>
</evidence>
<feature type="transmembrane region" description="Helical" evidence="6">
    <location>
        <begin position="90"/>
        <end position="111"/>
    </location>
</feature>
<keyword evidence="5 6" id="KW-0472">Membrane</keyword>
<feature type="transmembrane region" description="Helical" evidence="6">
    <location>
        <begin position="165"/>
        <end position="183"/>
    </location>
</feature>
<evidence type="ECO:0000259" key="7">
    <source>
        <dbReference type="Pfam" id="PF09335"/>
    </source>
</evidence>
<feature type="domain" description="VTT" evidence="7">
    <location>
        <begin position="70"/>
        <end position="186"/>
    </location>
</feature>
<organism evidence="8 9">
    <name type="scientific">Natronincola peptidivorans</name>
    <dbReference type="NCBI Taxonomy" id="426128"/>
    <lineage>
        <taxon>Bacteria</taxon>
        <taxon>Bacillati</taxon>
        <taxon>Bacillota</taxon>
        <taxon>Clostridia</taxon>
        <taxon>Peptostreptococcales</taxon>
        <taxon>Natronincolaceae</taxon>
        <taxon>Natronincola</taxon>
    </lineage>
</organism>
<feature type="transmembrane region" description="Helical" evidence="6">
    <location>
        <begin position="203"/>
        <end position="219"/>
    </location>
</feature>
<keyword evidence="3 6" id="KW-0812">Transmembrane</keyword>
<dbReference type="InterPro" id="IPR032816">
    <property type="entry name" value="VTT_dom"/>
</dbReference>
<evidence type="ECO:0000256" key="5">
    <source>
        <dbReference type="ARBA" id="ARBA00023136"/>
    </source>
</evidence>
<comment type="subcellular location">
    <subcellularLocation>
        <location evidence="1 6">Cell membrane</location>
        <topology evidence="1 6">Multi-pass membrane protein</topology>
    </subcellularLocation>
</comment>
<dbReference type="EMBL" id="FOHU01000035">
    <property type="protein sequence ID" value="SET79547.1"/>
    <property type="molecule type" value="Genomic_DNA"/>
</dbReference>
<sequence>MKHRSQKLILFILFILGVFLLLFFSMRDHLTIENIHENRVLFQNYVRQHYLLSIFLYIAIYTLVVASGIPAAIILSLLGGALFGVLPAALFINLSATIGAAITFLLSRYYIGSWVQSKYKDRLSKFNAEVKSNGHYYMIFVRLVPVFPFIVVNSLSGLTKISFRVFLWTTALGVIPISVIYAYTGSNLAEITSPQDILSTGNIIVFSLLALLALLPIFIKKMKNKNS</sequence>
<comment type="similarity">
    <text evidence="6">Belongs to the TVP38/TMEM64 family.</text>
</comment>
<dbReference type="PANTHER" id="PTHR12677">
    <property type="entry name" value="GOLGI APPARATUS MEMBRANE PROTEIN TVP38-RELATED"/>
    <property type="match status" value="1"/>
</dbReference>
<gene>
    <name evidence="8" type="ORF">SAMN05660297_03529</name>
</gene>
<dbReference type="STRING" id="426128.SAMN05660297_03529"/>
<evidence type="ECO:0000256" key="1">
    <source>
        <dbReference type="ARBA" id="ARBA00004651"/>
    </source>
</evidence>
<name>A0A1I0H713_9FIRM</name>
<feature type="transmembrane region" description="Helical" evidence="6">
    <location>
        <begin position="134"/>
        <end position="153"/>
    </location>
</feature>